<sequence>MRSLDLRHIAEQCVTLVADQFDRRLDWTLDSLEVLDEVCASLSAEQLAEDRLELWWKLVGAYTGEVLIGAYGGEWGSHPDTTAPVVLVQGCTAQPFTIAHRVLTGEPFKSLASFGRVFPAIIAQSGRP</sequence>
<keyword evidence="2" id="KW-1185">Reference proteome</keyword>
<dbReference type="EMBL" id="QUNO01000002">
    <property type="protein sequence ID" value="REH53890.1"/>
    <property type="molecule type" value="Genomic_DNA"/>
</dbReference>
<dbReference type="Proteomes" id="UP000256269">
    <property type="component" value="Unassembled WGS sequence"/>
</dbReference>
<gene>
    <name evidence="1" type="ORF">BCF44_102111</name>
</gene>
<proteinExistence type="predicted"/>
<dbReference type="RefSeq" id="WP_116173006.1">
    <property type="nucleotide sequence ID" value="NZ_CP144375.1"/>
</dbReference>
<name>A0A3E0I5M0_9PSEU</name>
<reference evidence="1 2" key="1">
    <citation type="submission" date="2018-08" db="EMBL/GenBank/DDBJ databases">
        <title>Genomic Encyclopedia of Archaeal and Bacterial Type Strains, Phase II (KMG-II): from individual species to whole genera.</title>
        <authorList>
            <person name="Goeker M."/>
        </authorList>
    </citation>
    <scope>NUCLEOTIDE SEQUENCE [LARGE SCALE GENOMIC DNA]</scope>
    <source>
        <strain evidence="1 2">DSM 45791</strain>
    </source>
</reference>
<evidence type="ECO:0000313" key="2">
    <source>
        <dbReference type="Proteomes" id="UP000256269"/>
    </source>
</evidence>
<dbReference type="OrthoDB" id="4640272at2"/>
<organism evidence="1 2">
    <name type="scientific">Kutzneria buriramensis</name>
    <dbReference type="NCBI Taxonomy" id="1045776"/>
    <lineage>
        <taxon>Bacteria</taxon>
        <taxon>Bacillati</taxon>
        <taxon>Actinomycetota</taxon>
        <taxon>Actinomycetes</taxon>
        <taxon>Pseudonocardiales</taxon>
        <taxon>Pseudonocardiaceae</taxon>
        <taxon>Kutzneria</taxon>
    </lineage>
</organism>
<dbReference type="AlphaFoldDB" id="A0A3E0I5M0"/>
<accession>A0A3E0I5M0</accession>
<comment type="caution">
    <text evidence="1">The sequence shown here is derived from an EMBL/GenBank/DDBJ whole genome shotgun (WGS) entry which is preliminary data.</text>
</comment>
<protein>
    <submittedName>
        <fullName evidence="1">Uncharacterized protein</fullName>
    </submittedName>
</protein>
<evidence type="ECO:0000313" key="1">
    <source>
        <dbReference type="EMBL" id="REH53890.1"/>
    </source>
</evidence>